<proteinExistence type="predicted"/>
<accession>A0A6J5MT26</accession>
<dbReference type="InterPro" id="IPR018247">
    <property type="entry name" value="EF_Hand_1_Ca_BS"/>
</dbReference>
<organism evidence="1">
    <name type="scientific">uncultured Caudovirales phage</name>
    <dbReference type="NCBI Taxonomy" id="2100421"/>
    <lineage>
        <taxon>Viruses</taxon>
        <taxon>Duplodnaviria</taxon>
        <taxon>Heunggongvirae</taxon>
        <taxon>Uroviricota</taxon>
        <taxon>Caudoviricetes</taxon>
        <taxon>Peduoviridae</taxon>
        <taxon>Maltschvirus</taxon>
        <taxon>Maltschvirus maltsch</taxon>
    </lineage>
</organism>
<dbReference type="PROSITE" id="PS00018">
    <property type="entry name" value="EF_HAND_1"/>
    <property type="match status" value="1"/>
</dbReference>
<sequence>MDEIKKQRGGARPNSGRLKKGEVISLIETMDAVKVPEAIWIKLAERIEDGDTNAIKTWLQYRYGMPKQVIDQNNTHTINDFDIKDIVKFE</sequence>
<evidence type="ECO:0000313" key="1">
    <source>
        <dbReference type="EMBL" id="CAB4148253.1"/>
    </source>
</evidence>
<reference evidence="1" key="1">
    <citation type="submission" date="2020-04" db="EMBL/GenBank/DDBJ databases">
        <authorList>
            <person name="Chiriac C."/>
            <person name="Salcher M."/>
            <person name="Ghai R."/>
            <person name="Kavagutti S V."/>
        </authorList>
    </citation>
    <scope>NUCLEOTIDE SEQUENCE</scope>
</reference>
<gene>
    <name evidence="1" type="ORF">UFOVP520_32</name>
</gene>
<name>A0A6J5MT26_9CAUD</name>
<protein>
    <submittedName>
        <fullName evidence="1">Uncharacterized protein</fullName>
    </submittedName>
</protein>
<dbReference type="EMBL" id="LR796495">
    <property type="protein sequence ID" value="CAB4148253.1"/>
    <property type="molecule type" value="Genomic_DNA"/>
</dbReference>